<feature type="transmembrane region" description="Helical" evidence="8">
    <location>
        <begin position="60"/>
        <end position="81"/>
    </location>
</feature>
<protein>
    <recommendedName>
        <fullName evidence="11">AEC family transporter</fullName>
    </recommendedName>
</protein>
<dbReference type="Proteomes" id="UP000281738">
    <property type="component" value="Unassembled WGS sequence"/>
</dbReference>
<evidence type="ECO:0000256" key="3">
    <source>
        <dbReference type="ARBA" id="ARBA00022448"/>
    </source>
</evidence>
<feature type="transmembrane region" description="Helical" evidence="8">
    <location>
        <begin position="122"/>
        <end position="142"/>
    </location>
</feature>
<reference evidence="9 10" key="1">
    <citation type="submission" date="2018-11" db="EMBL/GenBank/DDBJ databases">
        <title>Sequencing the genomes of 1000 actinobacteria strains.</title>
        <authorList>
            <person name="Klenk H.-P."/>
        </authorList>
    </citation>
    <scope>NUCLEOTIDE SEQUENCE [LARGE SCALE GENOMIC DNA]</scope>
    <source>
        <strain evidence="9 10">DSM 12652</strain>
    </source>
</reference>
<evidence type="ECO:0000256" key="4">
    <source>
        <dbReference type="ARBA" id="ARBA00022475"/>
    </source>
</evidence>
<evidence type="ECO:0008006" key="11">
    <source>
        <dbReference type="Google" id="ProtNLM"/>
    </source>
</evidence>
<comment type="subcellular location">
    <subcellularLocation>
        <location evidence="1">Cell membrane</location>
        <topology evidence="1">Multi-pass membrane protein</topology>
    </subcellularLocation>
</comment>
<dbReference type="OrthoDB" id="5405318at2"/>
<evidence type="ECO:0000256" key="6">
    <source>
        <dbReference type="ARBA" id="ARBA00022989"/>
    </source>
</evidence>
<keyword evidence="6 8" id="KW-1133">Transmembrane helix</keyword>
<feature type="transmembrane region" description="Helical" evidence="8">
    <location>
        <begin position="191"/>
        <end position="211"/>
    </location>
</feature>
<comment type="caution">
    <text evidence="9">The sequence shown here is derived from an EMBL/GenBank/DDBJ whole genome shotgun (WGS) entry which is preliminary data.</text>
</comment>
<keyword evidence="3" id="KW-0813">Transport</keyword>
<evidence type="ECO:0000256" key="7">
    <source>
        <dbReference type="ARBA" id="ARBA00023136"/>
    </source>
</evidence>
<dbReference type="AlphaFoldDB" id="A0A3N2D041"/>
<keyword evidence="4" id="KW-1003">Cell membrane</keyword>
<evidence type="ECO:0000256" key="8">
    <source>
        <dbReference type="SAM" id="Phobius"/>
    </source>
</evidence>
<accession>A0A3N2D041</accession>
<feature type="transmembrane region" description="Helical" evidence="8">
    <location>
        <begin position="284"/>
        <end position="303"/>
    </location>
</feature>
<dbReference type="RefSeq" id="WP_123392743.1">
    <property type="nucleotide sequence ID" value="NZ_RKHO01000001.1"/>
</dbReference>
<proteinExistence type="inferred from homology"/>
<feature type="transmembrane region" description="Helical" evidence="8">
    <location>
        <begin position="6"/>
        <end position="25"/>
    </location>
</feature>
<dbReference type="InterPro" id="IPR004776">
    <property type="entry name" value="Mem_transp_PIN-like"/>
</dbReference>
<feature type="transmembrane region" description="Helical" evidence="8">
    <location>
        <begin position="251"/>
        <end position="272"/>
    </location>
</feature>
<feature type="transmembrane region" description="Helical" evidence="8">
    <location>
        <begin position="163"/>
        <end position="179"/>
    </location>
</feature>
<dbReference type="PANTHER" id="PTHR36838:SF1">
    <property type="entry name" value="SLR1864 PROTEIN"/>
    <property type="match status" value="1"/>
</dbReference>
<dbReference type="EMBL" id="RKHO01000001">
    <property type="protein sequence ID" value="ROR93018.1"/>
    <property type="molecule type" value="Genomic_DNA"/>
</dbReference>
<dbReference type="GO" id="GO:0055085">
    <property type="term" value="P:transmembrane transport"/>
    <property type="evidence" value="ECO:0007669"/>
    <property type="project" value="InterPro"/>
</dbReference>
<dbReference type="PANTHER" id="PTHR36838">
    <property type="entry name" value="AUXIN EFFLUX CARRIER FAMILY PROTEIN"/>
    <property type="match status" value="1"/>
</dbReference>
<keyword evidence="7 8" id="KW-0472">Membrane</keyword>
<keyword evidence="10" id="KW-1185">Reference proteome</keyword>
<evidence type="ECO:0000256" key="2">
    <source>
        <dbReference type="ARBA" id="ARBA00010145"/>
    </source>
</evidence>
<evidence type="ECO:0000256" key="1">
    <source>
        <dbReference type="ARBA" id="ARBA00004651"/>
    </source>
</evidence>
<dbReference type="GO" id="GO:0005886">
    <property type="term" value="C:plasma membrane"/>
    <property type="evidence" value="ECO:0007669"/>
    <property type="project" value="UniProtKB-SubCell"/>
</dbReference>
<dbReference type="Gene3D" id="1.20.1530.20">
    <property type="match status" value="1"/>
</dbReference>
<evidence type="ECO:0000313" key="9">
    <source>
        <dbReference type="EMBL" id="ROR93018.1"/>
    </source>
</evidence>
<comment type="similarity">
    <text evidence="2">Belongs to the auxin efflux carrier (TC 2.A.69) family.</text>
</comment>
<feature type="transmembrane region" description="Helical" evidence="8">
    <location>
        <begin position="37"/>
        <end position="54"/>
    </location>
</feature>
<organism evidence="9 10">
    <name type="scientific">Nocardioides aurantiacus</name>
    <dbReference type="NCBI Taxonomy" id="86796"/>
    <lineage>
        <taxon>Bacteria</taxon>
        <taxon>Bacillati</taxon>
        <taxon>Actinomycetota</taxon>
        <taxon>Actinomycetes</taxon>
        <taxon>Propionibacteriales</taxon>
        <taxon>Nocardioidaceae</taxon>
        <taxon>Nocardioides</taxon>
    </lineage>
</organism>
<feature type="transmembrane region" description="Helical" evidence="8">
    <location>
        <begin position="93"/>
        <end position="116"/>
    </location>
</feature>
<feature type="transmembrane region" description="Helical" evidence="8">
    <location>
        <begin position="223"/>
        <end position="245"/>
    </location>
</feature>
<evidence type="ECO:0000313" key="10">
    <source>
        <dbReference type="Proteomes" id="UP000281738"/>
    </source>
</evidence>
<sequence length="304" mass="31165">MALLNGFVTLALVIGLGALLAHLRVVTEVTQRELSRLAFWVASPALILTTMARTDLDAALVGGTVAALASVVVAGGAYAAYARWWLRRDLDGLLVGVLCSTYVNAGNLGLAIAGYVLGNAAAVVPALLVQLLLLQPLSLAVLESRTRGRTGLLQVAGQPLRTPLTLASVAGLVLAATGWRLPTAVQAPVELVGAMAIPMMLLAYGIALRLGPGLAEAGARAELGVIVACKLAVQPLTAYVVAVLLGIEGPALVAVVVTAALPTAQNIFIIASRYRRAETLARDSVLLTTLASVPVIVGVVLVLG</sequence>
<name>A0A3N2D041_9ACTN</name>
<dbReference type="InterPro" id="IPR038770">
    <property type="entry name" value="Na+/solute_symporter_sf"/>
</dbReference>
<evidence type="ECO:0000256" key="5">
    <source>
        <dbReference type="ARBA" id="ARBA00022692"/>
    </source>
</evidence>
<keyword evidence="5 8" id="KW-0812">Transmembrane</keyword>
<dbReference type="Pfam" id="PF03547">
    <property type="entry name" value="Mem_trans"/>
    <property type="match status" value="2"/>
</dbReference>
<gene>
    <name evidence="9" type="ORF">EDD33_3923</name>
</gene>